<keyword evidence="2" id="KW-0808">Transferase</keyword>
<dbReference type="GO" id="GO:0003964">
    <property type="term" value="F:RNA-directed DNA polymerase activity"/>
    <property type="evidence" value="ECO:0007669"/>
    <property type="project" value="UniProtKB-KW"/>
</dbReference>
<evidence type="ECO:0000256" key="7">
    <source>
        <dbReference type="ARBA" id="ARBA00023118"/>
    </source>
</evidence>
<evidence type="ECO:0000256" key="9">
    <source>
        <dbReference type="ARBA" id="ARBA00048173"/>
    </source>
</evidence>
<dbReference type="InterPro" id="IPR000123">
    <property type="entry name" value="Reverse_transcriptase_msDNA"/>
</dbReference>
<name>A0A0S2ZQE7_9FUSO</name>
<dbReference type="PANTHER" id="PTHR34047">
    <property type="entry name" value="NUCLEAR INTRON MATURASE 1, MITOCHONDRIAL-RELATED"/>
    <property type="match status" value="1"/>
</dbReference>
<evidence type="ECO:0000256" key="2">
    <source>
        <dbReference type="ARBA" id="ARBA00022679"/>
    </source>
</evidence>
<feature type="domain" description="Reverse transcriptase" evidence="10">
    <location>
        <begin position="56"/>
        <end position="269"/>
    </location>
</feature>
<dbReference type="GO" id="GO:0051607">
    <property type="term" value="P:defense response to virus"/>
    <property type="evidence" value="ECO:0007669"/>
    <property type="project" value="UniProtKB-KW"/>
</dbReference>
<dbReference type="CDD" id="cd03487">
    <property type="entry name" value="RT_Bac_retron_II"/>
    <property type="match status" value="1"/>
</dbReference>
<dbReference type="InterPro" id="IPR051083">
    <property type="entry name" value="GrpII_Intron_Splice-Mob/Def"/>
</dbReference>
<evidence type="ECO:0000256" key="6">
    <source>
        <dbReference type="ARBA" id="ARBA00022918"/>
    </source>
</evidence>
<accession>A0A0S2ZQE7</accession>
<keyword evidence="3" id="KW-0548">Nucleotidyltransferase</keyword>
<evidence type="ECO:0000313" key="12">
    <source>
        <dbReference type="Proteomes" id="UP000063275"/>
    </source>
</evidence>
<evidence type="ECO:0000313" key="11">
    <source>
        <dbReference type="EMBL" id="ALQ41112.1"/>
    </source>
</evidence>
<keyword evidence="6" id="KW-0695">RNA-directed DNA polymerase</keyword>
<dbReference type="RefSeq" id="WP_029492851.1">
    <property type="nucleotide sequence ID" value="NZ_ATKF01000028.1"/>
</dbReference>
<dbReference type="GO" id="GO:0003723">
    <property type="term" value="F:RNA binding"/>
    <property type="evidence" value="ECO:0007669"/>
    <property type="project" value="InterPro"/>
</dbReference>
<protein>
    <recommendedName>
        <fullName evidence="1">RNA-directed DNA polymerase</fullName>
        <ecNumber evidence="1">2.7.7.49</ecNumber>
    </recommendedName>
</protein>
<organism evidence="11">
    <name type="scientific">Fusobacterium hwasookii ChDC F174</name>
    <dbReference type="NCBI Taxonomy" id="1307442"/>
    <lineage>
        <taxon>Bacteria</taxon>
        <taxon>Fusobacteriati</taxon>
        <taxon>Fusobacteriota</taxon>
        <taxon>Fusobacteriia</taxon>
        <taxon>Fusobacteriales</taxon>
        <taxon>Fusobacteriaceae</taxon>
        <taxon>Fusobacterium</taxon>
    </lineage>
</organism>
<dbReference type="KEGG" id="fhw:RN87_11400"/>
<keyword evidence="7" id="KW-0051">Antiviral defense</keyword>
<comment type="similarity">
    <text evidence="8">Belongs to the bacterial reverse transcriptase family.</text>
</comment>
<proteinExistence type="inferred from homology"/>
<dbReference type="GO" id="GO:0046872">
    <property type="term" value="F:metal ion binding"/>
    <property type="evidence" value="ECO:0007669"/>
    <property type="project" value="UniProtKB-KW"/>
</dbReference>
<dbReference type="PANTHER" id="PTHR34047:SF7">
    <property type="entry name" value="RNA-DIRECTED DNA POLYMERASE"/>
    <property type="match status" value="1"/>
</dbReference>
<dbReference type="InterPro" id="IPR000477">
    <property type="entry name" value="RT_dom"/>
</dbReference>
<dbReference type="AlphaFoldDB" id="A0A0S2ZQE7"/>
<dbReference type="SUPFAM" id="SSF56672">
    <property type="entry name" value="DNA/RNA polymerases"/>
    <property type="match status" value="1"/>
</dbReference>
<sequence>MEWVEYKEQFITKAKKANKNSGYIKKNLKYAEKLYNQKLPIIYNASHFSKLVGYSLRYLYAASNDSSKFYREFEIKKKNGSFRKISEPLPSLKEIQKWILENILNKIQKEKVSKYAKAYQKKVSIKENVKFHRGQKKVLSLDITNFFLNIKIDKVYEVFYNLGYSKSLSTLFSNLCTLNYSLPQGAPTSPILSNIVMLNFDNEIEKIVLEKRIRYTRYADDMTFSGDFLEKEIIKYVKENLNKIGLKINNKKTRVRKTWQQQMVTGIIVNEKIQISRKKRNELRQIMYYIEKYGIDSFLKRKGIKNKIYYLSHLKGVLEYAYFINKNDKKLFNYIEYLKNNFFKEKSLI</sequence>
<gene>
    <name evidence="11" type="ORF">RN87_11400</name>
</gene>
<dbReference type="EMBL" id="CP013331">
    <property type="protein sequence ID" value="ALQ41112.1"/>
    <property type="molecule type" value="Genomic_DNA"/>
</dbReference>
<evidence type="ECO:0000259" key="10">
    <source>
        <dbReference type="PROSITE" id="PS50878"/>
    </source>
</evidence>
<keyword evidence="4" id="KW-0479">Metal-binding</keyword>
<dbReference type="EC" id="2.7.7.49" evidence="1"/>
<keyword evidence="5" id="KW-0460">Magnesium</keyword>
<evidence type="ECO:0000256" key="3">
    <source>
        <dbReference type="ARBA" id="ARBA00022695"/>
    </source>
</evidence>
<dbReference type="Gene3D" id="3.30.70.270">
    <property type="match status" value="1"/>
</dbReference>
<dbReference type="Proteomes" id="UP000063275">
    <property type="component" value="Chromosome"/>
</dbReference>
<dbReference type="PROSITE" id="PS50878">
    <property type="entry name" value="RT_POL"/>
    <property type="match status" value="1"/>
</dbReference>
<dbReference type="InterPro" id="IPR043502">
    <property type="entry name" value="DNA/RNA_pol_sf"/>
</dbReference>
<dbReference type="OrthoDB" id="9780724at2"/>
<dbReference type="InterPro" id="IPR043128">
    <property type="entry name" value="Rev_trsase/Diguanyl_cyclase"/>
</dbReference>
<dbReference type="Pfam" id="PF00078">
    <property type="entry name" value="RVT_1"/>
    <property type="match status" value="1"/>
</dbReference>
<reference evidence="11 12" key="1">
    <citation type="submission" date="2015-11" db="EMBL/GenBank/DDBJ databases">
        <authorList>
            <person name="Zhang Y."/>
            <person name="Guo Z."/>
        </authorList>
    </citation>
    <scope>NUCLEOTIDE SEQUENCE [LARGE SCALE GENOMIC DNA]</scope>
    <source>
        <strain evidence="11 12">ChDC F174</strain>
    </source>
</reference>
<comment type="catalytic activity">
    <reaction evidence="9">
        <text>DNA(n) + a 2'-deoxyribonucleoside 5'-triphosphate = DNA(n+1) + diphosphate</text>
        <dbReference type="Rhea" id="RHEA:22508"/>
        <dbReference type="Rhea" id="RHEA-COMP:17339"/>
        <dbReference type="Rhea" id="RHEA-COMP:17340"/>
        <dbReference type="ChEBI" id="CHEBI:33019"/>
        <dbReference type="ChEBI" id="CHEBI:61560"/>
        <dbReference type="ChEBI" id="CHEBI:173112"/>
        <dbReference type="EC" id="2.7.7.49"/>
    </reaction>
</comment>
<evidence type="ECO:0000256" key="4">
    <source>
        <dbReference type="ARBA" id="ARBA00022723"/>
    </source>
</evidence>
<evidence type="ECO:0000256" key="5">
    <source>
        <dbReference type="ARBA" id="ARBA00022842"/>
    </source>
</evidence>
<evidence type="ECO:0000256" key="1">
    <source>
        <dbReference type="ARBA" id="ARBA00012493"/>
    </source>
</evidence>
<dbReference type="PRINTS" id="PR00866">
    <property type="entry name" value="RNADNAPOLMS"/>
</dbReference>
<evidence type="ECO:0000256" key="8">
    <source>
        <dbReference type="ARBA" id="ARBA00034120"/>
    </source>
</evidence>